<proteinExistence type="predicted"/>
<evidence type="ECO:0000256" key="1">
    <source>
        <dbReference type="SAM" id="MobiDB-lite"/>
    </source>
</evidence>
<gene>
    <name evidence="2" type="ORF">MJ956_02300</name>
</gene>
<evidence type="ECO:0000313" key="2">
    <source>
        <dbReference type="EMBL" id="MCP3053979.1"/>
    </source>
</evidence>
<dbReference type="Proteomes" id="UP001155220">
    <property type="component" value="Unassembled WGS sequence"/>
</dbReference>
<protein>
    <submittedName>
        <fullName evidence="2">Uncharacterized protein</fullName>
    </submittedName>
</protein>
<dbReference type="AlphaFoldDB" id="A0A9X2KDV5"/>
<organism evidence="2 3">
    <name type="scientific">Aurantimonas marianensis</name>
    <dbReference type="NCBI Taxonomy" id="2920428"/>
    <lineage>
        <taxon>Bacteria</taxon>
        <taxon>Pseudomonadati</taxon>
        <taxon>Pseudomonadota</taxon>
        <taxon>Alphaproteobacteria</taxon>
        <taxon>Hyphomicrobiales</taxon>
        <taxon>Aurantimonadaceae</taxon>
        <taxon>Aurantimonas</taxon>
    </lineage>
</organism>
<keyword evidence="3" id="KW-1185">Reference proteome</keyword>
<feature type="compositionally biased region" description="Basic and acidic residues" evidence="1">
    <location>
        <begin position="1"/>
        <end position="13"/>
    </location>
</feature>
<feature type="compositionally biased region" description="Basic residues" evidence="1">
    <location>
        <begin position="62"/>
        <end position="80"/>
    </location>
</feature>
<accession>A0A9X2KDV5</accession>
<feature type="region of interest" description="Disordered" evidence="1">
    <location>
        <begin position="50"/>
        <end position="80"/>
    </location>
</feature>
<comment type="caution">
    <text evidence="2">The sequence shown here is derived from an EMBL/GenBank/DDBJ whole genome shotgun (WGS) entry which is preliminary data.</text>
</comment>
<feature type="region of interest" description="Disordered" evidence="1">
    <location>
        <begin position="1"/>
        <end position="26"/>
    </location>
</feature>
<dbReference type="EMBL" id="JALHBS010000014">
    <property type="protein sequence ID" value="MCP3053979.1"/>
    <property type="molecule type" value="Genomic_DNA"/>
</dbReference>
<sequence>MMENSRKARERAEAALSGPPERPAKGSAIGIIAAESLATQEKTARLKKLRMERDATEGPKVAKVKAKPKASKPRVKKSAG</sequence>
<evidence type="ECO:0000313" key="3">
    <source>
        <dbReference type="Proteomes" id="UP001155220"/>
    </source>
</evidence>
<name>A0A9X2KDV5_9HYPH</name>
<reference evidence="2" key="1">
    <citation type="submission" date="2022-03" db="EMBL/GenBank/DDBJ databases">
        <title>Aurantimonas Liuensis sp. Nov., isolated from the hadal seawater of the Mariana Trench.</title>
        <authorList>
            <person name="Liu R."/>
        </authorList>
    </citation>
    <scope>NUCLEOTIDE SEQUENCE</scope>
    <source>
        <strain evidence="2">LRZ36</strain>
    </source>
</reference>
<dbReference type="RefSeq" id="WP_253962869.1">
    <property type="nucleotide sequence ID" value="NZ_JALHBS010000014.1"/>
</dbReference>